<accession>A0A200R7M5</accession>
<keyword evidence="3" id="KW-1185">Reference proteome</keyword>
<gene>
    <name evidence="2" type="ORF">BVC80_1831g275</name>
</gene>
<dbReference type="Proteomes" id="UP000195402">
    <property type="component" value="Unassembled WGS sequence"/>
</dbReference>
<comment type="caution">
    <text evidence="2">The sequence shown here is derived from an EMBL/GenBank/DDBJ whole genome shotgun (WGS) entry which is preliminary data.</text>
</comment>
<evidence type="ECO:0000313" key="3">
    <source>
        <dbReference type="Proteomes" id="UP000195402"/>
    </source>
</evidence>
<sequence>MRNSGRGSKKVRRVTDLLTGLASIISIVTMSKQHAIWFETEAMMEREKIAQVEREKERKRRETEMDQERANKKQAWEKRDAILSEILEILKGGGNCVKKPSGRSEVQATDQSS</sequence>
<feature type="region of interest" description="Disordered" evidence="1">
    <location>
        <begin position="54"/>
        <end position="75"/>
    </location>
</feature>
<protein>
    <submittedName>
        <fullName evidence="2">Uncharacterized protein</fullName>
    </submittedName>
</protein>
<reference evidence="2 3" key="1">
    <citation type="journal article" date="2017" name="Mol. Plant">
        <title>The Genome of Medicinal Plant Macleaya cordata Provides New Insights into Benzylisoquinoline Alkaloids Metabolism.</title>
        <authorList>
            <person name="Liu X."/>
            <person name="Liu Y."/>
            <person name="Huang P."/>
            <person name="Ma Y."/>
            <person name="Qing Z."/>
            <person name="Tang Q."/>
            <person name="Cao H."/>
            <person name="Cheng P."/>
            <person name="Zheng Y."/>
            <person name="Yuan Z."/>
            <person name="Zhou Y."/>
            <person name="Liu J."/>
            <person name="Tang Z."/>
            <person name="Zhuo Y."/>
            <person name="Zhang Y."/>
            <person name="Yu L."/>
            <person name="Huang J."/>
            <person name="Yang P."/>
            <person name="Peng Q."/>
            <person name="Zhang J."/>
            <person name="Jiang W."/>
            <person name="Zhang Z."/>
            <person name="Lin K."/>
            <person name="Ro D.K."/>
            <person name="Chen X."/>
            <person name="Xiong X."/>
            <person name="Shang Y."/>
            <person name="Huang S."/>
            <person name="Zeng J."/>
        </authorList>
    </citation>
    <scope>NUCLEOTIDE SEQUENCE [LARGE SCALE GENOMIC DNA]</scope>
    <source>
        <strain evidence="3">cv. BLH2017</strain>
        <tissue evidence="2">Root</tissue>
    </source>
</reference>
<organism evidence="2 3">
    <name type="scientific">Macleaya cordata</name>
    <name type="common">Five-seeded plume-poppy</name>
    <name type="synonym">Bocconia cordata</name>
    <dbReference type="NCBI Taxonomy" id="56857"/>
    <lineage>
        <taxon>Eukaryota</taxon>
        <taxon>Viridiplantae</taxon>
        <taxon>Streptophyta</taxon>
        <taxon>Embryophyta</taxon>
        <taxon>Tracheophyta</taxon>
        <taxon>Spermatophyta</taxon>
        <taxon>Magnoliopsida</taxon>
        <taxon>Ranunculales</taxon>
        <taxon>Papaveraceae</taxon>
        <taxon>Papaveroideae</taxon>
        <taxon>Macleaya</taxon>
    </lineage>
</organism>
<dbReference type="InParanoid" id="A0A200R7M5"/>
<dbReference type="AlphaFoldDB" id="A0A200R7M5"/>
<evidence type="ECO:0000313" key="2">
    <source>
        <dbReference type="EMBL" id="OVA18711.1"/>
    </source>
</evidence>
<name>A0A200R7M5_MACCD</name>
<dbReference type="EMBL" id="MVGT01000435">
    <property type="protein sequence ID" value="OVA18711.1"/>
    <property type="molecule type" value="Genomic_DNA"/>
</dbReference>
<proteinExistence type="predicted"/>
<evidence type="ECO:0000256" key="1">
    <source>
        <dbReference type="SAM" id="MobiDB-lite"/>
    </source>
</evidence>